<keyword evidence="4 7" id="KW-0812">Transmembrane</keyword>
<dbReference type="GO" id="GO:0022857">
    <property type="term" value="F:transmembrane transporter activity"/>
    <property type="evidence" value="ECO:0007669"/>
    <property type="project" value="InterPro"/>
</dbReference>
<keyword evidence="5 8" id="KW-1133">Transmembrane helix</keyword>
<dbReference type="GO" id="GO:0015031">
    <property type="term" value="P:protein transport"/>
    <property type="evidence" value="ECO:0007669"/>
    <property type="project" value="UniProtKB-KW"/>
</dbReference>
<evidence type="ECO:0000256" key="5">
    <source>
        <dbReference type="ARBA" id="ARBA00022989"/>
    </source>
</evidence>
<evidence type="ECO:0000256" key="7">
    <source>
        <dbReference type="RuleBase" id="RU003879"/>
    </source>
</evidence>
<organism evidence="9 10">
    <name type="scientific">Sorangium cellulosum</name>
    <name type="common">Polyangium cellulosum</name>
    <dbReference type="NCBI Taxonomy" id="56"/>
    <lineage>
        <taxon>Bacteria</taxon>
        <taxon>Pseudomonadati</taxon>
        <taxon>Myxococcota</taxon>
        <taxon>Polyangia</taxon>
        <taxon>Polyangiales</taxon>
        <taxon>Polyangiaceae</taxon>
        <taxon>Sorangium</taxon>
    </lineage>
</organism>
<evidence type="ECO:0000313" key="9">
    <source>
        <dbReference type="EMBL" id="KYF53377.1"/>
    </source>
</evidence>
<comment type="caution">
    <text evidence="9">The sequence shown here is derived from an EMBL/GenBank/DDBJ whole genome shotgun (WGS) entry which is preliminary data.</text>
</comment>
<evidence type="ECO:0000256" key="2">
    <source>
        <dbReference type="ARBA" id="ARBA00005811"/>
    </source>
</evidence>
<keyword evidence="6 8" id="KW-0472">Membrane</keyword>
<dbReference type="AlphaFoldDB" id="A0A150PCG9"/>
<accession>A0A150PCG9</accession>
<dbReference type="Proteomes" id="UP000075604">
    <property type="component" value="Unassembled WGS sequence"/>
</dbReference>
<proteinExistence type="inferred from homology"/>
<evidence type="ECO:0000256" key="8">
    <source>
        <dbReference type="SAM" id="Phobius"/>
    </source>
</evidence>
<evidence type="ECO:0000256" key="6">
    <source>
        <dbReference type="ARBA" id="ARBA00023136"/>
    </source>
</evidence>
<evidence type="ECO:0000256" key="3">
    <source>
        <dbReference type="ARBA" id="ARBA00022475"/>
    </source>
</evidence>
<dbReference type="InterPro" id="IPR003400">
    <property type="entry name" value="ExbD"/>
</dbReference>
<dbReference type="Pfam" id="PF02472">
    <property type="entry name" value="ExbD"/>
    <property type="match status" value="1"/>
</dbReference>
<name>A0A150PCG9_SORCE</name>
<keyword evidence="7" id="KW-0813">Transport</keyword>
<evidence type="ECO:0000256" key="4">
    <source>
        <dbReference type="ARBA" id="ARBA00022692"/>
    </source>
</evidence>
<comment type="subcellular location">
    <subcellularLocation>
        <location evidence="1">Cell membrane</location>
        <topology evidence="1">Single-pass membrane protein</topology>
    </subcellularLocation>
    <subcellularLocation>
        <location evidence="7">Cell membrane</location>
        <topology evidence="7">Single-pass type II membrane protein</topology>
    </subcellularLocation>
</comment>
<feature type="transmembrane region" description="Helical" evidence="8">
    <location>
        <begin position="20"/>
        <end position="41"/>
    </location>
</feature>
<keyword evidence="7" id="KW-0653">Protein transport</keyword>
<reference evidence="9 10" key="1">
    <citation type="submission" date="2014-02" db="EMBL/GenBank/DDBJ databases">
        <title>The small core and large imbalanced accessory genome model reveals a collaborative survival strategy of Sorangium cellulosum strains in nature.</title>
        <authorList>
            <person name="Han K."/>
            <person name="Peng R."/>
            <person name="Blom J."/>
            <person name="Li Y.-Z."/>
        </authorList>
    </citation>
    <scope>NUCLEOTIDE SEQUENCE [LARGE SCALE GENOMIC DNA]</scope>
    <source>
        <strain evidence="9 10">So0157-18</strain>
    </source>
</reference>
<gene>
    <name evidence="9" type="ORF">BE04_09160</name>
</gene>
<evidence type="ECO:0000313" key="10">
    <source>
        <dbReference type="Proteomes" id="UP000075604"/>
    </source>
</evidence>
<evidence type="ECO:0000256" key="1">
    <source>
        <dbReference type="ARBA" id="ARBA00004162"/>
    </source>
</evidence>
<sequence>MAGVDVGGGERRARNSDINMIPFIDLLMVTIAFLLITAVWVSSSRLKISAEAPAAAGCGEECQKEPLKTMHVHVGEDRFNLVWKQGGTVLSEVSVPKHAVEIGAAGASAIRYRGLGDAIQREWERSGEHRAPSDRRADQAVLHSDDKTPFRELVAVLDAINAPRRTVLLDDGRSIEMPAFLATFSAR</sequence>
<protein>
    <submittedName>
        <fullName evidence="9">Biopolymer transporter</fullName>
    </submittedName>
</protein>
<dbReference type="EMBL" id="JELX01003065">
    <property type="protein sequence ID" value="KYF53377.1"/>
    <property type="molecule type" value="Genomic_DNA"/>
</dbReference>
<keyword evidence="3" id="KW-1003">Cell membrane</keyword>
<dbReference type="GO" id="GO:0005886">
    <property type="term" value="C:plasma membrane"/>
    <property type="evidence" value="ECO:0007669"/>
    <property type="project" value="UniProtKB-SubCell"/>
</dbReference>
<comment type="similarity">
    <text evidence="2 7">Belongs to the ExbD/TolR family.</text>
</comment>